<dbReference type="Proteomes" id="UP000460416">
    <property type="component" value="Unassembled WGS sequence"/>
</dbReference>
<dbReference type="AlphaFoldDB" id="A0A7K1LRD8"/>
<accession>A0A7K1LRD8</accession>
<dbReference type="EMBL" id="VJVW01000004">
    <property type="protein sequence ID" value="MUP43040.1"/>
    <property type="molecule type" value="Genomic_DNA"/>
</dbReference>
<dbReference type="RefSeq" id="WP_156276745.1">
    <property type="nucleotide sequence ID" value="NZ_BAABGI010000001.1"/>
</dbReference>
<evidence type="ECO:0000313" key="2">
    <source>
        <dbReference type="Proteomes" id="UP000460416"/>
    </source>
</evidence>
<evidence type="ECO:0000313" key="1">
    <source>
        <dbReference type="EMBL" id="MUP43040.1"/>
    </source>
</evidence>
<reference evidence="1 2" key="1">
    <citation type="submission" date="2019-07" db="EMBL/GenBank/DDBJ databases">
        <title>Gramella aestuarii sp. nov., isolated from a tidal flat, and emended description of Gramella echinicola.</title>
        <authorList>
            <person name="Liu L."/>
        </authorList>
    </citation>
    <scope>NUCLEOTIDE SEQUENCE [LARGE SCALE GENOMIC DNA]</scope>
    <source>
        <strain evidence="1 2">BS12</strain>
    </source>
</reference>
<keyword evidence="2" id="KW-1185">Reference proteome</keyword>
<dbReference type="OrthoDB" id="47198at2"/>
<protein>
    <submittedName>
        <fullName evidence="1">Uncharacterized protein</fullName>
    </submittedName>
</protein>
<name>A0A7K1LRD8_9FLAO</name>
<sequence>MKYLMNYFSLPFMRNEISFCFYAEKKSRMGKYHVIHTKPCELLPEKPSRIKMGFFENFEEVEKAGRKQFGEVRFCSFCCDFS</sequence>
<organism evidence="1 2">
    <name type="scientific">Christiangramia aestuarii</name>
    <dbReference type="NCBI Taxonomy" id="1028746"/>
    <lineage>
        <taxon>Bacteria</taxon>
        <taxon>Pseudomonadati</taxon>
        <taxon>Bacteroidota</taxon>
        <taxon>Flavobacteriia</taxon>
        <taxon>Flavobacteriales</taxon>
        <taxon>Flavobacteriaceae</taxon>
        <taxon>Christiangramia</taxon>
    </lineage>
</organism>
<gene>
    <name evidence="1" type="ORF">FLP08_10680</name>
</gene>
<comment type="caution">
    <text evidence="1">The sequence shown here is derived from an EMBL/GenBank/DDBJ whole genome shotgun (WGS) entry which is preliminary data.</text>
</comment>
<proteinExistence type="predicted"/>